<evidence type="ECO:0000313" key="15">
    <source>
        <dbReference type="EMBL" id="NUN85570.1"/>
    </source>
</evidence>
<feature type="binding site" evidence="8">
    <location>
        <begin position="153"/>
        <end position="155"/>
    </location>
    <ligand>
        <name>D-glyceraldehyde 3-phosphate</name>
        <dbReference type="ChEBI" id="CHEBI:59776"/>
    </ligand>
</feature>
<dbReference type="Pfam" id="PF02800">
    <property type="entry name" value="Gp_dh_C"/>
    <property type="match status" value="1"/>
</dbReference>
<keyword evidence="9" id="KW-0547">Nucleotide-binding</keyword>
<dbReference type="InterPro" id="IPR020830">
    <property type="entry name" value="GlycerAld_3-P_DH_AS"/>
</dbReference>
<sequence>MAITIGINGFGRIGRVAFRIAINQPEKFKICGINVRNADLDYMIYMIRYDSIFGRFQGSLEKYEDGIVVNGEKIRVYSENDAADIPWGECGAEYIIDATGAYCTTEKAMAHIRGGAKKVIISAPAKDQDTPTFVMGVNHELYQSSMQVVSNASCTTNCLAPICKVLEDNYGIEYGLMSTIHSATAKQKVVDCRSLKDWRTGRAVFGNLIPSSTGAAKAIALVIPALKDRMNGISYRVPTSDVSIVDLNVALKTETTYEDICKKMKEASETTLKEILDYVDDEVVSSDFIGDNHASSFDAREGIQVNGHFFKLISFYDNEWGYTSQIFRLISHMYQVDHGVK</sequence>
<evidence type="ECO:0000256" key="1">
    <source>
        <dbReference type="ARBA" id="ARBA00003501"/>
    </source>
</evidence>
<comment type="subunit">
    <text evidence="3">Homotetramer.</text>
</comment>
<proteinExistence type="inferred from homology"/>
<dbReference type="InterPro" id="IPR020828">
    <property type="entry name" value="GlycerAld_3-P_DH_NAD(P)-bd"/>
</dbReference>
<dbReference type="SUPFAM" id="SSF55347">
    <property type="entry name" value="Glyceraldehyde-3-phosphate dehydrogenase-like, C-terminal domain"/>
    <property type="match status" value="1"/>
</dbReference>
<organism evidence="14 16">
    <name type="scientific">Coprococcus comes</name>
    <dbReference type="NCBI Taxonomy" id="410072"/>
    <lineage>
        <taxon>Bacteria</taxon>
        <taxon>Bacillati</taxon>
        <taxon>Bacillota</taxon>
        <taxon>Clostridia</taxon>
        <taxon>Lachnospirales</taxon>
        <taxon>Lachnospiraceae</taxon>
        <taxon>Coprococcus</taxon>
    </lineage>
</organism>
<reference evidence="14 16" key="1">
    <citation type="submission" date="2015-09" db="EMBL/GenBank/DDBJ databases">
        <authorList>
            <consortium name="Pathogen Informatics"/>
        </authorList>
    </citation>
    <scope>NUCLEOTIDE SEQUENCE [LARGE SCALE GENOMIC DNA]</scope>
    <source>
        <strain evidence="14 16">2789STDY5834962</strain>
    </source>
</reference>
<evidence type="ECO:0000256" key="4">
    <source>
        <dbReference type="ARBA" id="ARBA00023002"/>
    </source>
</evidence>
<dbReference type="InterPro" id="IPR020831">
    <property type="entry name" value="GlycerAld/Erythrose_P_DH"/>
</dbReference>
<dbReference type="PANTHER" id="PTHR10836">
    <property type="entry name" value="GLYCERALDEHYDE 3-PHOSPHATE DEHYDROGENASE"/>
    <property type="match status" value="1"/>
</dbReference>
<name>A0A173R887_9FIRM</name>
<evidence type="ECO:0000313" key="14">
    <source>
        <dbReference type="EMBL" id="CUM74184.1"/>
    </source>
</evidence>
<comment type="similarity">
    <text evidence="2 11">Belongs to the glyceraldehyde-3-phosphate dehydrogenase family.</text>
</comment>
<keyword evidence="4 12" id="KW-0560">Oxidoreductase</keyword>
<dbReference type="CDD" id="cd18126">
    <property type="entry name" value="GAPDH_I_C"/>
    <property type="match status" value="1"/>
</dbReference>
<dbReference type="NCBIfam" id="TIGR01534">
    <property type="entry name" value="GAPDH-I"/>
    <property type="match status" value="1"/>
</dbReference>
<feature type="binding site" evidence="9">
    <location>
        <begin position="12"/>
        <end position="13"/>
    </location>
    <ligand>
        <name>NAD(+)</name>
        <dbReference type="ChEBI" id="CHEBI:57540"/>
    </ligand>
</feature>
<evidence type="ECO:0000256" key="2">
    <source>
        <dbReference type="ARBA" id="ARBA00007406"/>
    </source>
</evidence>
<evidence type="ECO:0000256" key="5">
    <source>
        <dbReference type="ARBA" id="ARBA00023027"/>
    </source>
</evidence>
<dbReference type="SMART" id="SM00846">
    <property type="entry name" value="Gp_dh_N"/>
    <property type="match status" value="1"/>
</dbReference>
<evidence type="ECO:0000256" key="8">
    <source>
        <dbReference type="PIRSR" id="PIRSR000149-2"/>
    </source>
</evidence>
<feature type="active site" description="Nucleophile" evidence="7">
    <location>
        <position position="154"/>
    </location>
</feature>
<dbReference type="FunFam" id="3.40.50.720:FF:000001">
    <property type="entry name" value="Glyceraldehyde-3-phosphate dehydrogenase"/>
    <property type="match status" value="1"/>
</dbReference>
<protein>
    <recommendedName>
        <fullName evidence="12">Glyceraldehyde-3-phosphate dehydrogenase</fullName>
        <ecNumber evidence="12">1.2.1.-</ecNumber>
    </recommendedName>
</protein>
<evidence type="ECO:0000256" key="10">
    <source>
        <dbReference type="PIRSR" id="PIRSR000149-4"/>
    </source>
</evidence>
<dbReference type="Pfam" id="PF00044">
    <property type="entry name" value="Gp_dh_N"/>
    <property type="match status" value="1"/>
</dbReference>
<feature type="binding site" evidence="9">
    <location>
        <position position="122"/>
    </location>
    <ligand>
        <name>NAD(+)</name>
        <dbReference type="ChEBI" id="CHEBI:57540"/>
    </ligand>
</feature>
<dbReference type="EMBL" id="JABWDC010000007">
    <property type="protein sequence ID" value="NUN85570.1"/>
    <property type="molecule type" value="Genomic_DNA"/>
</dbReference>
<dbReference type="FunFam" id="3.30.360.10:FF:000001">
    <property type="entry name" value="Glyceraldehyde-3-phosphate dehydrogenase"/>
    <property type="match status" value="1"/>
</dbReference>
<dbReference type="EMBL" id="CYXR01000002">
    <property type="protein sequence ID" value="CUM74184.1"/>
    <property type="molecule type" value="Genomic_DNA"/>
</dbReference>
<feature type="binding site" evidence="8">
    <location>
        <position position="184"/>
    </location>
    <ligand>
        <name>D-glyceraldehyde 3-phosphate</name>
        <dbReference type="ChEBI" id="CHEBI:59776"/>
    </ligand>
</feature>
<dbReference type="AlphaFoldDB" id="A0A173R887"/>
<dbReference type="RefSeq" id="WP_055155650.1">
    <property type="nucleotide sequence ID" value="NZ_CYXR01000002.1"/>
</dbReference>
<feature type="binding site" evidence="9">
    <location>
        <position position="318"/>
    </location>
    <ligand>
        <name>NAD(+)</name>
        <dbReference type="ChEBI" id="CHEBI:57540"/>
    </ligand>
</feature>
<dbReference type="InterPro" id="IPR020829">
    <property type="entry name" value="GlycerAld_3-P_DH_cat"/>
</dbReference>
<dbReference type="Proteomes" id="UP000095727">
    <property type="component" value="Unassembled WGS sequence"/>
</dbReference>
<comment type="catalytic activity">
    <reaction evidence="6">
        <text>D-glyceraldehyde 3-phosphate + phosphate + NAD(+) = (2R)-3-phospho-glyceroyl phosphate + NADH + H(+)</text>
        <dbReference type="Rhea" id="RHEA:10300"/>
        <dbReference type="ChEBI" id="CHEBI:15378"/>
        <dbReference type="ChEBI" id="CHEBI:43474"/>
        <dbReference type="ChEBI" id="CHEBI:57540"/>
        <dbReference type="ChEBI" id="CHEBI:57604"/>
        <dbReference type="ChEBI" id="CHEBI:57945"/>
        <dbReference type="ChEBI" id="CHEBI:59776"/>
        <dbReference type="EC" id="1.2.1.12"/>
    </reaction>
</comment>
<reference evidence="15 17" key="3">
    <citation type="submission" date="2020-07" db="EMBL/GenBank/DDBJ databases">
        <title>Bacterial metabolism rescues the inhibition of intestinal drug absorption by food and drug additives.</title>
        <authorList>
            <person name="Zou L."/>
            <person name="Spanogiannopoulos P."/>
            <person name="Chien H.-C."/>
            <person name="Pieper L.M."/>
            <person name="Cai W."/>
            <person name="Khuri N."/>
            <person name="Pottel J."/>
            <person name="Vora B."/>
            <person name="Ni Z."/>
            <person name="Tsakalozou E."/>
            <person name="Zhang W."/>
            <person name="Shoichet B.K."/>
            <person name="Giacomini K.M."/>
            <person name="Turnbaugh P.J."/>
        </authorList>
    </citation>
    <scope>NUCLEOTIDE SEQUENCE [LARGE SCALE GENOMIC DNA]</scope>
    <source>
        <strain evidence="15 17">F22</strain>
    </source>
</reference>
<feature type="binding site" evidence="8">
    <location>
        <begin position="213"/>
        <end position="214"/>
    </location>
    <ligand>
        <name>D-glyceraldehyde 3-phosphate</name>
        <dbReference type="ChEBI" id="CHEBI:59776"/>
    </ligand>
</feature>
<evidence type="ECO:0000256" key="7">
    <source>
        <dbReference type="PIRSR" id="PIRSR000149-1"/>
    </source>
</evidence>
<dbReference type="GO" id="GO:0005829">
    <property type="term" value="C:cytosol"/>
    <property type="evidence" value="ECO:0007669"/>
    <property type="project" value="TreeGrafter"/>
</dbReference>
<dbReference type="PROSITE" id="PS00071">
    <property type="entry name" value="GAPDH"/>
    <property type="match status" value="1"/>
</dbReference>
<evidence type="ECO:0000256" key="12">
    <source>
        <dbReference type="RuleBase" id="RU361160"/>
    </source>
</evidence>
<dbReference type="GO" id="GO:0004365">
    <property type="term" value="F:glyceraldehyde-3-phosphate dehydrogenase (NAD+) (phosphorylating) activity"/>
    <property type="evidence" value="ECO:0007669"/>
    <property type="project" value="UniProtKB-EC"/>
</dbReference>
<reference evidence="15 17" key="2">
    <citation type="submission" date="2020-04" db="EMBL/GenBank/DDBJ databases">
        <authorList>
            <person name="Pieper L."/>
        </authorList>
    </citation>
    <scope>NUCLEOTIDE SEQUENCE [LARGE SCALE GENOMIC DNA]</scope>
    <source>
        <strain evidence="15 17">F22</strain>
    </source>
</reference>
<dbReference type="PIRSF" id="PIRSF000149">
    <property type="entry name" value="GAP_DH"/>
    <property type="match status" value="1"/>
</dbReference>
<evidence type="ECO:0000313" key="17">
    <source>
        <dbReference type="Proteomes" id="UP000554488"/>
    </source>
</evidence>
<dbReference type="PANTHER" id="PTHR10836:SF76">
    <property type="entry name" value="GLYCERALDEHYDE-3-PHOSPHATE DEHYDROGENASE-RELATED"/>
    <property type="match status" value="1"/>
</dbReference>
<evidence type="ECO:0000256" key="11">
    <source>
        <dbReference type="RuleBase" id="RU000397"/>
    </source>
</evidence>
<dbReference type="EC" id="1.2.1.-" evidence="12"/>
<dbReference type="GO" id="GO:0050661">
    <property type="term" value="F:NADP binding"/>
    <property type="evidence" value="ECO:0007669"/>
    <property type="project" value="InterPro"/>
</dbReference>
<dbReference type="Gene3D" id="3.30.360.10">
    <property type="entry name" value="Dihydrodipicolinate Reductase, domain 2"/>
    <property type="match status" value="1"/>
</dbReference>
<feature type="domain" description="Glyceraldehyde 3-phosphate dehydrogenase NAD(P) binding" evidence="13">
    <location>
        <begin position="3"/>
        <end position="154"/>
    </location>
</feature>
<evidence type="ECO:0000259" key="13">
    <source>
        <dbReference type="SMART" id="SM00846"/>
    </source>
</evidence>
<dbReference type="InterPro" id="IPR006424">
    <property type="entry name" value="Glyceraldehyde-3-P_DH_1"/>
</dbReference>
<evidence type="ECO:0000256" key="9">
    <source>
        <dbReference type="PIRSR" id="PIRSR000149-3"/>
    </source>
</evidence>
<dbReference type="SUPFAM" id="SSF51735">
    <property type="entry name" value="NAD(P)-binding Rossmann-fold domains"/>
    <property type="match status" value="1"/>
</dbReference>
<dbReference type="GO" id="GO:0051287">
    <property type="term" value="F:NAD binding"/>
    <property type="evidence" value="ECO:0007669"/>
    <property type="project" value="InterPro"/>
</dbReference>
<dbReference type="GO" id="GO:0006096">
    <property type="term" value="P:glycolytic process"/>
    <property type="evidence" value="ECO:0007669"/>
    <property type="project" value="TreeGrafter"/>
</dbReference>
<keyword evidence="5 9" id="KW-0520">NAD</keyword>
<dbReference type="Gene3D" id="3.40.50.720">
    <property type="entry name" value="NAD(P)-binding Rossmann-like Domain"/>
    <property type="match status" value="1"/>
</dbReference>
<dbReference type="InterPro" id="IPR036291">
    <property type="entry name" value="NAD(P)-bd_dom_sf"/>
</dbReference>
<comment type="function">
    <text evidence="1">Catalyzes the oxidative phosphorylation of glyceraldehyde 3-phosphate (G3P) to 1,3-bisphosphoglycerate (BPG) using the cofactor NAD. The first reaction step involves the formation of a hemiacetal intermediate between G3P and a cysteine residue, and this hemiacetal intermediate is then oxidized to a thioester, with concomitant reduction of NAD to NADH. The reduced NADH is then exchanged with the second NAD, and the thioester is attacked by a nucleophilic inorganic phosphate to produce BPG.</text>
</comment>
<feature type="binding site" evidence="8">
    <location>
        <position position="236"/>
    </location>
    <ligand>
        <name>D-glyceraldehyde 3-phosphate</name>
        <dbReference type="ChEBI" id="CHEBI:59776"/>
    </ligand>
</feature>
<evidence type="ECO:0000256" key="6">
    <source>
        <dbReference type="ARBA" id="ARBA00047698"/>
    </source>
</evidence>
<dbReference type="PRINTS" id="PR00078">
    <property type="entry name" value="G3PDHDRGNASE"/>
</dbReference>
<dbReference type="GO" id="GO:0006006">
    <property type="term" value="P:glucose metabolic process"/>
    <property type="evidence" value="ECO:0007669"/>
    <property type="project" value="InterPro"/>
</dbReference>
<feature type="site" description="Activates thiol group during catalysis" evidence="10">
    <location>
        <position position="181"/>
    </location>
</feature>
<evidence type="ECO:0000313" key="16">
    <source>
        <dbReference type="Proteomes" id="UP000095727"/>
    </source>
</evidence>
<gene>
    <name evidence="14" type="primary">gap1</name>
    <name evidence="15" type="synonym">gap</name>
    <name evidence="14" type="ORF">ERS852574_00412</name>
    <name evidence="15" type="ORF">HUU93_02960</name>
</gene>
<evidence type="ECO:0000256" key="3">
    <source>
        <dbReference type="ARBA" id="ARBA00011881"/>
    </source>
</evidence>
<dbReference type="CDD" id="cd05214">
    <property type="entry name" value="GAPDH_I_N"/>
    <property type="match status" value="1"/>
</dbReference>
<accession>A0A173R887</accession>
<dbReference type="Proteomes" id="UP000554488">
    <property type="component" value="Unassembled WGS sequence"/>
</dbReference>